<keyword evidence="5 8" id="KW-0413">Isomerase</keyword>
<organism evidence="8 9">
    <name type="scientific">Marinimicrobium koreense</name>
    <dbReference type="NCBI Taxonomy" id="306545"/>
    <lineage>
        <taxon>Bacteria</taxon>
        <taxon>Pseudomonadati</taxon>
        <taxon>Pseudomonadota</taxon>
        <taxon>Gammaproteobacteria</taxon>
        <taxon>Cellvibrionales</taxon>
        <taxon>Cellvibrionaceae</taxon>
        <taxon>Marinimicrobium</taxon>
    </lineage>
</organism>
<dbReference type="PROSITE" id="PS01096">
    <property type="entry name" value="PPIC_PPIASE_1"/>
    <property type="match status" value="1"/>
</dbReference>
<dbReference type="Pfam" id="PF00639">
    <property type="entry name" value="Rotamase"/>
    <property type="match status" value="1"/>
</dbReference>
<comment type="similarity">
    <text evidence="2">Belongs to the PpiC/parvulin rotamase family.</text>
</comment>
<evidence type="ECO:0000256" key="3">
    <source>
        <dbReference type="ARBA" id="ARBA00013194"/>
    </source>
</evidence>
<keyword evidence="4 5" id="KW-0697">Rotamase</keyword>
<dbReference type="GO" id="GO:0003755">
    <property type="term" value="F:peptidyl-prolyl cis-trans isomerase activity"/>
    <property type="evidence" value="ECO:0007669"/>
    <property type="project" value="UniProtKB-KW"/>
</dbReference>
<dbReference type="InterPro" id="IPR050245">
    <property type="entry name" value="PrsA_foldase"/>
</dbReference>
<comment type="catalytic activity">
    <reaction evidence="1">
        <text>[protein]-peptidylproline (omega=180) = [protein]-peptidylproline (omega=0)</text>
        <dbReference type="Rhea" id="RHEA:16237"/>
        <dbReference type="Rhea" id="RHEA-COMP:10747"/>
        <dbReference type="Rhea" id="RHEA-COMP:10748"/>
        <dbReference type="ChEBI" id="CHEBI:83833"/>
        <dbReference type="ChEBI" id="CHEBI:83834"/>
        <dbReference type="EC" id="5.2.1.8"/>
    </reaction>
</comment>
<evidence type="ECO:0000256" key="5">
    <source>
        <dbReference type="PROSITE-ProRule" id="PRU00278"/>
    </source>
</evidence>
<evidence type="ECO:0000313" key="8">
    <source>
        <dbReference type="EMBL" id="ROQ21206.1"/>
    </source>
</evidence>
<reference evidence="8 9" key="1">
    <citation type="submission" date="2018-11" db="EMBL/GenBank/DDBJ databases">
        <title>Genomic Encyclopedia of Type Strains, Phase IV (KMG-IV): sequencing the most valuable type-strain genomes for metagenomic binning, comparative biology and taxonomic classification.</title>
        <authorList>
            <person name="Goeker M."/>
        </authorList>
    </citation>
    <scope>NUCLEOTIDE SEQUENCE [LARGE SCALE GENOMIC DNA]</scope>
    <source>
        <strain evidence="8 9">DSM 16974</strain>
    </source>
</reference>
<evidence type="ECO:0000256" key="4">
    <source>
        <dbReference type="ARBA" id="ARBA00023110"/>
    </source>
</evidence>
<evidence type="ECO:0000256" key="2">
    <source>
        <dbReference type="ARBA" id="ARBA00007656"/>
    </source>
</evidence>
<dbReference type="PANTHER" id="PTHR47245:SF2">
    <property type="entry name" value="PEPTIDYL-PROLYL CIS-TRANS ISOMERASE HP_0175-RELATED"/>
    <property type="match status" value="1"/>
</dbReference>
<protein>
    <recommendedName>
        <fullName evidence="3">peptidylprolyl isomerase</fullName>
        <ecNumber evidence="3">5.2.1.8</ecNumber>
    </recommendedName>
</protein>
<dbReference type="PROSITE" id="PS50198">
    <property type="entry name" value="PPIC_PPIASE_2"/>
    <property type="match status" value="1"/>
</dbReference>
<dbReference type="AlphaFoldDB" id="A0A3N1P904"/>
<gene>
    <name evidence="8" type="ORF">EDC38_1829</name>
</gene>
<feature type="domain" description="PpiC" evidence="7">
    <location>
        <begin position="99"/>
        <end position="199"/>
    </location>
</feature>
<dbReference type="RefSeq" id="WP_123638233.1">
    <property type="nucleotide sequence ID" value="NZ_RJUK01000001.1"/>
</dbReference>
<dbReference type="OrthoDB" id="9769613at2"/>
<name>A0A3N1P904_9GAMM</name>
<evidence type="ECO:0000256" key="1">
    <source>
        <dbReference type="ARBA" id="ARBA00000971"/>
    </source>
</evidence>
<evidence type="ECO:0000259" key="7">
    <source>
        <dbReference type="PROSITE" id="PS50198"/>
    </source>
</evidence>
<feature type="region of interest" description="Disordered" evidence="6">
    <location>
        <begin position="146"/>
        <end position="165"/>
    </location>
</feature>
<evidence type="ECO:0000256" key="6">
    <source>
        <dbReference type="SAM" id="MobiDB-lite"/>
    </source>
</evidence>
<comment type="caution">
    <text evidence="8">The sequence shown here is derived from an EMBL/GenBank/DDBJ whole genome shotgun (WGS) entry which is preliminary data.</text>
</comment>
<dbReference type="Gene3D" id="3.10.50.40">
    <property type="match status" value="1"/>
</dbReference>
<dbReference type="InterPro" id="IPR027304">
    <property type="entry name" value="Trigger_fact/SurA_dom_sf"/>
</dbReference>
<evidence type="ECO:0000313" key="9">
    <source>
        <dbReference type="Proteomes" id="UP000273643"/>
    </source>
</evidence>
<dbReference type="InterPro" id="IPR023058">
    <property type="entry name" value="PPIase_PpiC_CS"/>
</dbReference>
<dbReference type="InterPro" id="IPR046357">
    <property type="entry name" value="PPIase_dom_sf"/>
</dbReference>
<dbReference type="SUPFAM" id="SSF109998">
    <property type="entry name" value="Triger factor/SurA peptide-binding domain-like"/>
    <property type="match status" value="1"/>
</dbReference>
<sequence>MITVNQTQIPEDKVLAEMQYHPAESRREAMFKAAESLIIGELFRQRAKTLGIPVSDDTVESSDEDFIEALIEQEVAIPDASEEDCRQYFEANPGKFETSPLLEVKHILLAVPKEDDAGRAEAKMRADALLDILKGGADFGKLAKRESSCPSKETGGSLGQLSRGQTVPEFERQVFVAEPGLMPRPVESRYGFHLVYIERKISGKPLTFEQAREKIAEYLNEKVRRKAIAQYIQVLIAEAKIEGYDLQVDGSPLMQ</sequence>
<dbReference type="Proteomes" id="UP000273643">
    <property type="component" value="Unassembled WGS sequence"/>
</dbReference>
<proteinExistence type="inferred from homology"/>
<dbReference type="SUPFAM" id="SSF54534">
    <property type="entry name" value="FKBP-like"/>
    <property type="match status" value="1"/>
</dbReference>
<dbReference type="PANTHER" id="PTHR47245">
    <property type="entry name" value="PEPTIDYLPROLYL ISOMERASE"/>
    <property type="match status" value="1"/>
</dbReference>
<accession>A0A3N1P904</accession>
<dbReference type="EC" id="5.2.1.8" evidence="3"/>
<dbReference type="InterPro" id="IPR000297">
    <property type="entry name" value="PPIase_PpiC"/>
</dbReference>
<dbReference type="EMBL" id="RJUK01000001">
    <property type="protein sequence ID" value="ROQ21206.1"/>
    <property type="molecule type" value="Genomic_DNA"/>
</dbReference>
<keyword evidence="9" id="KW-1185">Reference proteome</keyword>